<name>A0A813FPG4_POLGL</name>
<feature type="region of interest" description="Disordered" evidence="1">
    <location>
        <begin position="164"/>
        <end position="184"/>
    </location>
</feature>
<dbReference type="Proteomes" id="UP000654075">
    <property type="component" value="Unassembled WGS sequence"/>
</dbReference>
<organism evidence="3 4">
    <name type="scientific">Polarella glacialis</name>
    <name type="common">Dinoflagellate</name>
    <dbReference type="NCBI Taxonomy" id="89957"/>
    <lineage>
        <taxon>Eukaryota</taxon>
        <taxon>Sar</taxon>
        <taxon>Alveolata</taxon>
        <taxon>Dinophyceae</taxon>
        <taxon>Suessiales</taxon>
        <taxon>Suessiaceae</taxon>
        <taxon>Polarella</taxon>
    </lineage>
</organism>
<gene>
    <name evidence="3" type="ORF">PGLA1383_LOCUS30310</name>
</gene>
<reference evidence="3" key="1">
    <citation type="submission" date="2021-02" db="EMBL/GenBank/DDBJ databases">
        <authorList>
            <person name="Dougan E. K."/>
            <person name="Rhodes N."/>
            <person name="Thang M."/>
            <person name="Chan C."/>
        </authorList>
    </citation>
    <scope>NUCLEOTIDE SEQUENCE</scope>
</reference>
<sequence>MAFRPGFLLLALRAILAVSEPCSVLFVNQGKHPITLEYVPPGDEPNRYIGQVVPGQQHSEDSHCGHQFALRVEKGPPTTVLIKSAGKVLFKAQTVKVVVEPAGALIGSEMRLDTPGMRAQVEATRKECQIQFQGHQQDVDYFCSKDFDHRFYVEARVEHTDAEFKKKHGSAMKERERGDRHQPPKFSTFTDVGFKVGSMPQDLHTELLRFHSTERLTKAKPENMLVFCPNLSGRESDTWLLALPQDLRNKIETSMRPILAKWSGFEPDDLQLTAIYGVRLYHNGSVLYDRVDRVDTHVISAILEVQHMVGGAEADAADKELWPLHILDHDGGQHRVRNQVGQMILYESATCAHGRPQPFIGREFANVFVHFAPRGWPDKFRVQPGQPRGFRHPEL</sequence>
<dbReference type="AlphaFoldDB" id="A0A813FPG4"/>
<evidence type="ECO:0000256" key="2">
    <source>
        <dbReference type="SAM" id="SignalP"/>
    </source>
</evidence>
<feature type="signal peptide" evidence="2">
    <location>
        <begin position="1"/>
        <end position="17"/>
    </location>
</feature>
<protein>
    <submittedName>
        <fullName evidence="3">Uncharacterized protein</fullName>
    </submittedName>
</protein>
<comment type="caution">
    <text evidence="3">The sequence shown here is derived from an EMBL/GenBank/DDBJ whole genome shotgun (WGS) entry which is preliminary data.</text>
</comment>
<feature type="compositionally biased region" description="Basic and acidic residues" evidence="1">
    <location>
        <begin position="171"/>
        <end position="182"/>
    </location>
</feature>
<evidence type="ECO:0000313" key="4">
    <source>
        <dbReference type="Proteomes" id="UP000654075"/>
    </source>
</evidence>
<proteinExistence type="predicted"/>
<dbReference type="OrthoDB" id="431936at2759"/>
<evidence type="ECO:0000256" key="1">
    <source>
        <dbReference type="SAM" id="MobiDB-lite"/>
    </source>
</evidence>
<feature type="chain" id="PRO_5032809914" evidence="2">
    <location>
        <begin position="18"/>
        <end position="395"/>
    </location>
</feature>
<evidence type="ECO:0000313" key="3">
    <source>
        <dbReference type="EMBL" id="CAE8612512.1"/>
    </source>
</evidence>
<keyword evidence="2" id="KW-0732">Signal</keyword>
<accession>A0A813FPG4</accession>
<keyword evidence="4" id="KW-1185">Reference proteome</keyword>
<dbReference type="EMBL" id="CAJNNV010025126">
    <property type="protein sequence ID" value="CAE8612512.1"/>
    <property type="molecule type" value="Genomic_DNA"/>
</dbReference>